<proteinExistence type="predicted"/>
<organism>
    <name type="scientific">Ixodes scapularis</name>
    <name type="common">Black-legged tick</name>
    <name type="synonym">Deer tick</name>
    <dbReference type="NCBI Taxonomy" id="6945"/>
    <lineage>
        <taxon>Eukaryota</taxon>
        <taxon>Metazoa</taxon>
        <taxon>Ecdysozoa</taxon>
        <taxon>Arthropoda</taxon>
        <taxon>Chelicerata</taxon>
        <taxon>Arachnida</taxon>
        <taxon>Acari</taxon>
        <taxon>Parasitiformes</taxon>
        <taxon>Ixodida</taxon>
        <taxon>Ixodoidea</taxon>
        <taxon>Ixodidae</taxon>
        <taxon>Ixodinae</taxon>
        <taxon>Ixodes</taxon>
    </lineage>
</organism>
<sequence length="122" mass="13681">MRFLTFFFSVIPDQRPTIHGTRAKYNVGDRVDVICKAPFSLPGAKLVWLVNDEEAMFHQVREYESLFDVNGLQSTSLGLSFEVRPKHLASSALKLKCVSVISEVFLMSSEEFIVGDTVPSIP</sequence>
<reference evidence="2" key="2">
    <citation type="submission" date="2020-05" db="UniProtKB">
        <authorList>
            <consortium name="EnsemblMetazoa"/>
        </authorList>
    </citation>
    <scope>IDENTIFICATION</scope>
    <source>
        <strain evidence="2">wikel</strain>
    </source>
</reference>
<dbReference type="VEuPathDB" id="VectorBase:ISCI023052"/>
<keyword evidence="3" id="KW-1185">Reference proteome</keyword>
<dbReference type="AlphaFoldDB" id="B7QKS4"/>
<name>B7QKS4_IXOSC</name>
<evidence type="ECO:0000313" key="1">
    <source>
        <dbReference type="EMBL" id="EEC19446.1"/>
    </source>
</evidence>
<dbReference type="EMBL" id="ABJB010303906">
    <property type="status" value="NOT_ANNOTATED_CDS"/>
    <property type="molecule type" value="Genomic_DNA"/>
</dbReference>
<dbReference type="PaxDb" id="6945-B7QKS4"/>
<dbReference type="VEuPathDB" id="VectorBase:ISCW023052"/>
<dbReference type="EnsemblMetazoa" id="ISCW023052-RA">
    <property type="protein sequence ID" value="ISCW023052-PA"/>
    <property type="gene ID" value="ISCW023052"/>
</dbReference>
<evidence type="ECO:0000313" key="2">
    <source>
        <dbReference type="EnsemblMetazoa" id="ISCW023052-PA"/>
    </source>
</evidence>
<evidence type="ECO:0000313" key="3">
    <source>
        <dbReference type="Proteomes" id="UP000001555"/>
    </source>
</evidence>
<dbReference type="OrthoDB" id="10015491at2759"/>
<accession>B7QKS4</accession>
<dbReference type="HOGENOM" id="CLU_2032378_0_0_1"/>
<dbReference type="InParanoid" id="B7QKS4"/>
<dbReference type="PANTHER" id="PTHR21261">
    <property type="entry name" value="BEAT PROTEIN"/>
    <property type="match status" value="1"/>
</dbReference>
<gene>
    <name evidence="1" type="ORF">IscW_ISCW023052</name>
</gene>
<dbReference type="EMBL" id="DS961804">
    <property type="protein sequence ID" value="EEC19446.1"/>
    <property type="molecule type" value="Genomic_DNA"/>
</dbReference>
<reference evidence="1 3" key="1">
    <citation type="submission" date="2008-03" db="EMBL/GenBank/DDBJ databases">
        <title>Annotation of Ixodes scapularis.</title>
        <authorList>
            <consortium name="Ixodes scapularis Genome Project Consortium"/>
            <person name="Caler E."/>
            <person name="Hannick L.I."/>
            <person name="Bidwell S."/>
            <person name="Joardar V."/>
            <person name="Thiagarajan M."/>
            <person name="Amedeo P."/>
            <person name="Galinsky K.J."/>
            <person name="Schobel S."/>
            <person name="Inman J."/>
            <person name="Hostetler J."/>
            <person name="Miller J."/>
            <person name="Hammond M."/>
            <person name="Megy K."/>
            <person name="Lawson D."/>
            <person name="Kodira C."/>
            <person name="Sutton G."/>
            <person name="Meyer J."/>
            <person name="Hill C.A."/>
            <person name="Birren B."/>
            <person name="Nene V."/>
            <person name="Collins F."/>
            <person name="Alarcon-Chaidez F."/>
            <person name="Wikel S."/>
            <person name="Strausberg R."/>
        </authorList>
    </citation>
    <scope>NUCLEOTIDE SEQUENCE [LARGE SCALE GENOMIC DNA]</scope>
    <source>
        <strain evidence="3">Wikel</strain>
        <strain evidence="1">Wikel colony</strain>
    </source>
</reference>
<dbReference type="PANTHER" id="PTHR21261:SF15">
    <property type="entry name" value="BEATEN PATH IIIA, ISOFORM D-RELATED"/>
    <property type="match status" value="1"/>
</dbReference>
<dbReference type="Proteomes" id="UP000001555">
    <property type="component" value="Unassembled WGS sequence"/>
</dbReference>
<dbReference type="STRING" id="6945.B7QKS4"/>
<dbReference type="VEuPathDB" id="VectorBase:ISCP_020916"/>
<evidence type="ECO:0008006" key="4">
    <source>
        <dbReference type="Google" id="ProtNLM"/>
    </source>
</evidence>
<protein>
    <recommendedName>
        <fullName evidence="4">CD80-like immunoglobulin C2-set domain-containing protein</fullName>
    </recommendedName>
</protein>
<feature type="non-terminal residue" evidence="1">
    <location>
        <position position="122"/>
    </location>
</feature>